<evidence type="ECO:0000256" key="1">
    <source>
        <dbReference type="SAM" id="MobiDB-lite"/>
    </source>
</evidence>
<dbReference type="EMBL" id="JADCNM010000009">
    <property type="protein sequence ID" value="KAG0469213.1"/>
    <property type="molecule type" value="Genomic_DNA"/>
</dbReference>
<comment type="caution">
    <text evidence="2">The sequence shown here is derived from an EMBL/GenBank/DDBJ whole genome shotgun (WGS) entry which is preliminary data.</text>
</comment>
<dbReference type="Proteomes" id="UP000639772">
    <property type="component" value="Chromosome 9"/>
</dbReference>
<gene>
    <name evidence="2" type="ORF">HPP92_018541</name>
</gene>
<evidence type="ECO:0000313" key="3">
    <source>
        <dbReference type="Proteomes" id="UP000639772"/>
    </source>
</evidence>
<accession>A0A835QD64</accession>
<evidence type="ECO:0000313" key="2">
    <source>
        <dbReference type="EMBL" id="KAG0469213.1"/>
    </source>
</evidence>
<sequence length="61" mass="7169">MVEGRRSDYVSEVEKAPKEQHHQEKRKCSAYFIALDREAAMFRKEIARALAITTFSECHLR</sequence>
<dbReference type="AlphaFoldDB" id="A0A835QD64"/>
<proteinExistence type="predicted"/>
<feature type="region of interest" description="Disordered" evidence="1">
    <location>
        <begin position="1"/>
        <end position="21"/>
    </location>
</feature>
<protein>
    <submittedName>
        <fullName evidence="2">Uncharacterized protein</fullName>
    </submittedName>
</protein>
<reference evidence="2 3" key="1">
    <citation type="journal article" date="2020" name="Nat. Food">
        <title>A phased Vanilla planifolia genome enables genetic improvement of flavour and production.</title>
        <authorList>
            <person name="Hasing T."/>
            <person name="Tang H."/>
            <person name="Brym M."/>
            <person name="Khazi F."/>
            <person name="Huang T."/>
            <person name="Chambers A.H."/>
        </authorList>
    </citation>
    <scope>NUCLEOTIDE SEQUENCE [LARGE SCALE GENOMIC DNA]</scope>
    <source>
        <tissue evidence="2">Leaf</tissue>
    </source>
</reference>
<organism evidence="2 3">
    <name type="scientific">Vanilla planifolia</name>
    <name type="common">Vanilla</name>
    <dbReference type="NCBI Taxonomy" id="51239"/>
    <lineage>
        <taxon>Eukaryota</taxon>
        <taxon>Viridiplantae</taxon>
        <taxon>Streptophyta</taxon>
        <taxon>Embryophyta</taxon>
        <taxon>Tracheophyta</taxon>
        <taxon>Spermatophyta</taxon>
        <taxon>Magnoliopsida</taxon>
        <taxon>Liliopsida</taxon>
        <taxon>Asparagales</taxon>
        <taxon>Orchidaceae</taxon>
        <taxon>Vanilloideae</taxon>
        <taxon>Vanilleae</taxon>
        <taxon>Vanilla</taxon>
    </lineage>
</organism>
<name>A0A835QD64_VANPL</name>